<feature type="domain" description="PDZ" evidence="2">
    <location>
        <begin position="596"/>
        <end position="679"/>
    </location>
</feature>
<reference evidence="3" key="1">
    <citation type="submission" date="2016-11" db="UniProtKB">
        <authorList>
            <consortium name="WormBaseParasite"/>
        </authorList>
    </citation>
    <scope>IDENTIFICATION</scope>
    <source>
        <strain evidence="3">pt0022</strain>
    </source>
</reference>
<dbReference type="Pfam" id="PF00595">
    <property type="entry name" value="PDZ"/>
    <property type="match status" value="4"/>
</dbReference>
<feature type="domain" description="PDZ" evidence="2">
    <location>
        <begin position="198"/>
        <end position="294"/>
    </location>
</feature>
<dbReference type="CDD" id="cd06673">
    <property type="entry name" value="PDZ10_MUPP1-PDZ8_PATJ-like"/>
    <property type="match status" value="1"/>
</dbReference>
<dbReference type="STRING" id="6293.A0A1I8EGS5"/>
<dbReference type="InterPro" id="IPR036034">
    <property type="entry name" value="PDZ_sf"/>
</dbReference>
<dbReference type="AlphaFoldDB" id="A0A1I8EGS5"/>
<dbReference type="SMART" id="SM00228">
    <property type="entry name" value="PDZ"/>
    <property type="match status" value="5"/>
</dbReference>
<sequence length="908" mass="99665">ALLKDIWLELLASEHLPKAINLNLSEKTFQSSLLSELIEATPSTSIAPQEIHRQSTSFKRRRDSLENLHRKANQELISDKISDSSVNETEFENGKNDSLILVKEKNCEMNRRINDSIEGWQKNSATQISIGSKNMECENEQLIIKNEIKRNSLIEAELINPSMTTILLNDSSITSPVSSELNLSEKSNRFKIWGQTRTVVLHREPNQSFGISIVGGRVEVSHKSGQSGRTSTVSGIFIKSVLPNSPAGHSNMMNMGDRVISVNDHDLREATHEEAVQVIKNAKNPVKFVVQSLHSFPSQSDDINEENDEEREGSEKKLTNWQSGMDECDNSGSSAKTFNISDISTKDNNALMITNELSSYGGEMITIDETPRRINVALKFESEGKNQFEFDNASNLITETSINMNEEKFGGMKSLEKLCEKRNEKTVESGNMDNTTRRHGIDPDSAAALPKRDNDPEEEDQFFYTKDKISRKYGNLLGDTILLKLDKIPRGGLGLSLASNHGHNHDRMNVLVVAVKSTCPLSVKIGDELLEVNGKVLIGLSHLDASSIMRECCEDGILELLVLRRFEALHRFIDVKNKSSRQNESIVGIETGRETLIEIDKDGKGLGLSIVGGSDTVLGTVVIHEVYPDGAAAVDGRLKPGDQVLEVNGVSLRGVSHEQAILLLRRTPTKVSLLVYRDVNLQLSLLDPTQIYNIFEMELTKKPGRGLGLSIVGRKNEPGVYVSEVVKGGAAEADGRLIQGDQILAVNGQDVARNDSNLVTTNDHKTISIAVAKSQLSTNEENQQSQITYADLSPVTEESSSGADQKSSIADEESSSMTSVGQNKEIELIKELNEENSDSLLMMLKKIPDQQLGMGIGKRTRGILVTSLQPGSVAAEKLKVGDRLMAVNGVAITDQLSAVALVKASGYA</sequence>
<feature type="domain" description="PDZ" evidence="2">
    <location>
        <begin position="482"/>
        <end position="551"/>
    </location>
</feature>
<feature type="compositionally biased region" description="Polar residues" evidence="1">
    <location>
        <begin position="796"/>
        <end position="808"/>
    </location>
</feature>
<dbReference type="FunFam" id="2.30.42.10:FF:000038">
    <property type="entry name" value="Multiple PDZ domain protein isoform X1"/>
    <property type="match status" value="1"/>
</dbReference>
<dbReference type="InterPro" id="IPR001478">
    <property type="entry name" value="PDZ"/>
</dbReference>
<feature type="region of interest" description="Disordered" evidence="1">
    <location>
        <begin position="297"/>
        <end position="333"/>
    </location>
</feature>
<dbReference type="Gene3D" id="2.30.42.10">
    <property type="match status" value="5"/>
</dbReference>
<dbReference type="PANTHER" id="PTHR19964:SF84">
    <property type="entry name" value="LIGAND OF NUMB PROTEIN X 2-LIKE ISOFORM X1"/>
    <property type="match status" value="1"/>
</dbReference>
<dbReference type="PANTHER" id="PTHR19964">
    <property type="entry name" value="MULTIPLE PDZ DOMAIN PROTEIN"/>
    <property type="match status" value="1"/>
</dbReference>
<feature type="region of interest" description="Disordered" evidence="1">
    <location>
        <begin position="780"/>
        <end position="822"/>
    </location>
</feature>
<dbReference type="SUPFAM" id="SSF50156">
    <property type="entry name" value="PDZ domain-like"/>
    <property type="match status" value="5"/>
</dbReference>
<dbReference type="PROSITE" id="PS50106">
    <property type="entry name" value="PDZ"/>
    <property type="match status" value="5"/>
</dbReference>
<accession>A0A1I8EGS5</accession>
<feature type="compositionally biased region" description="Acidic residues" evidence="1">
    <location>
        <begin position="302"/>
        <end position="312"/>
    </location>
</feature>
<feature type="domain" description="PDZ" evidence="2">
    <location>
        <begin position="841"/>
        <end position="908"/>
    </location>
</feature>
<organism evidence="3">
    <name type="scientific">Wuchereria bancrofti</name>
    <dbReference type="NCBI Taxonomy" id="6293"/>
    <lineage>
        <taxon>Eukaryota</taxon>
        <taxon>Metazoa</taxon>
        <taxon>Ecdysozoa</taxon>
        <taxon>Nematoda</taxon>
        <taxon>Chromadorea</taxon>
        <taxon>Rhabditida</taxon>
        <taxon>Spirurina</taxon>
        <taxon>Spiruromorpha</taxon>
        <taxon>Filarioidea</taxon>
        <taxon>Onchocercidae</taxon>
        <taxon>Wuchereria</taxon>
    </lineage>
</organism>
<evidence type="ECO:0000256" key="1">
    <source>
        <dbReference type="SAM" id="MobiDB-lite"/>
    </source>
</evidence>
<evidence type="ECO:0000259" key="2">
    <source>
        <dbReference type="PROSITE" id="PS50106"/>
    </source>
</evidence>
<feature type="region of interest" description="Disordered" evidence="1">
    <location>
        <begin position="424"/>
        <end position="459"/>
    </location>
</feature>
<name>A0A1I8EGS5_WUCBA</name>
<evidence type="ECO:0000313" key="3">
    <source>
        <dbReference type="WBParaSite" id="maker-PairedContig_201-snap-gene-0.13-mRNA-1"/>
    </source>
</evidence>
<dbReference type="WBParaSite" id="maker-PairedContig_201-snap-gene-0.13-mRNA-1">
    <property type="protein sequence ID" value="maker-PairedContig_201-snap-gene-0.13-mRNA-1"/>
    <property type="gene ID" value="maker-PairedContig_201-snap-gene-0.13"/>
</dbReference>
<dbReference type="InterPro" id="IPR051342">
    <property type="entry name" value="PDZ_scaffold"/>
</dbReference>
<feature type="domain" description="PDZ" evidence="2">
    <location>
        <begin position="696"/>
        <end position="775"/>
    </location>
</feature>
<proteinExistence type="predicted"/>
<protein>
    <recommendedName>
        <fullName evidence="2">PDZ domain-containing protein</fullName>
    </recommendedName>
</protein>
<dbReference type="CDD" id="cd06671">
    <property type="entry name" value="PDZ7_MUPP1-PD6_PATJ-like"/>
    <property type="match status" value="1"/>
</dbReference>